<keyword evidence="3 7" id="KW-0812">Transmembrane</keyword>
<dbReference type="RefSeq" id="WP_208675489.1">
    <property type="nucleotide sequence ID" value="NZ_CP070380.1"/>
</dbReference>
<keyword evidence="4 7" id="KW-1133">Transmembrane helix</keyword>
<feature type="transmembrane region" description="Helical" evidence="7">
    <location>
        <begin position="83"/>
        <end position="102"/>
    </location>
</feature>
<dbReference type="SUPFAM" id="SSF103481">
    <property type="entry name" value="Multidrug resistance efflux transporter EmrE"/>
    <property type="match status" value="2"/>
</dbReference>
<comment type="caution">
    <text evidence="9">The sequence shown here is derived from an EMBL/GenBank/DDBJ whole genome shotgun (WGS) entry which is preliminary data.</text>
</comment>
<accession>A0ABT8H8A0</accession>
<organism evidence="9 10">
    <name type="scientific">Mycolicibacterium austroafricanum</name>
    <name type="common">Mycobacterium austroafricanum</name>
    <dbReference type="NCBI Taxonomy" id="39687"/>
    <lineage>
        <taxon>Bacteria</taxon>
        <taxon>Bacillati</taxon>
        <taxon>Actinomycetota</taxon>
        <taxon>Actinomycetes</taxon>
        <taxon>Mycobacteriales</taxon>
        <taxon>Mycobacteriaceae</taxon>
        <taxon>Mycolicibacterium</taxon>
    </lineage>
</organism>
<evidence type="ECO:0000256" key="4">
    <source>
        <dbReference type="ARBA" id="ARBA00022989"/>
    </source>
</evidence>
<feature type="transmembrane region" description="Helical" evidence="7">
    <location>
        <begin position="141"/>
        <end position="162"/>
    </location>
</feature>
<evidence type="ECO:0000313" key="10">
    <source>
        <dbReference type="Proteomes" id="UP001172687"/>
    </source>
</evidence>
<dbReference type="InterPro" id="IPR000620">
    <property type="entry name" value="EamA_dom"/>
</dbReference>
<dbReference type="Proteomes" id="UP001172687">
    <property type="component" value="Unassembled WGS sequence"/>
</dbReference>
<name>A0ABT8H8A0_MYCAO</name>
<protein>
    <submittedName>
        <fullName evidence="9">EamA family transporter</fullName>
    </submittedName>
</protein>
<evidence type="ECO:0000256" key="7">
    <source>
        <dbReference type="SAM" id="Phobius"/>
    </source>
</evidence>
<gene>
    <name evidence="9" type="ORF">QYF68_04000</name>
</gene>
<evidence type="ECO:0000256" key="3">
    <source>
        <dbReference type="ARBA" id="ARBA00022692"/>
    </source>
</evidence>
<keyword evidence="10" id="KW-1185">Reference proteome</keyword>
<comment type="subcellular location">
    <subcellularLocation>
        <location evidence="1">Membrane</location>
        <topology evidence="1">Multi-pass membrane protein</topology>
    </subcellularLocation>
</comment>
<dbReference type="InterPro" id="IPR037185">
    <property type="entry name" value="EmrE-like"/>
</dbReference>
<feature type="transmembrane region" description="Helical" evidence="7">
    <location>
        <begin position="248"/>
        <end position="271"/>
    </location>
</feature>
<dbReference type="PANTHER" id="PTHR32322:SF2">
    <property type="entry name" value="EAMA DOMAIN-CONTAINING PROTEIN"/>
    <property type="match status" value="1"/>
</dbReference>
<evidence type="ECO:0000256" key="5">
    <source>
        <dbReference type="ARBA" id="ARBA00023136"/>
    </source>
</evidence>
<feature type="transmembrane region" description="Helical" evidence="7">
    <location>
        <begin position="209"/>
        <end position="228"/>
    </location>
</feature>
<evidence type="ECO:0000256" key="2">
    <source>
        <dbReference type="ARBA" id="ARBA00007362"/>
    </source>
</evidence>
<feature type="transmembrane region" description="Helical" evidence="7">
    <location>
        <begin position="51"/>
        <end position="71"/>
    </location>
</feature>
<feature type="transmembrane region" description="Helical" evidence="7">
    <location>
        <begin position="21"/>
        <end position="39"/>
    </location>
</feature>
<feature type="transmembrane region" description="Helical" evidence="7">
    <location>
        <begin position="278"/>
        <end position="298"/>
    </location>
</feature>
<dbReference type="EMBL" id="JAUHTC010000018">
    <property type="protein sequence ID" value="MDN4516988.1"/>
    <property type="molecule type" value="Genomic_DNA"/>
</dbReference>
<evidence type="ECO:0000313" key="9">
    <source>
        <dbReference type="EMBL" id="MDN4516988.1"/>
    </source>
</evidence>
<feature type="transmembrane region" description="Helical" evidence="7">
    <location>
        <begin position="168"/>
        <end position="189"/>
    </location>
</feature>
<dbReference type="PANTHER" id="PTHR32322">
    <property type="entry name" value="INNER MEMBRANE TRANSPORTER"/>
    <property type="match status" value="1"/>
</dbReference>
<feature type="domain" description="EamA" evidence="8">
    <location>
        <begin position="20"/>
        <end position="155"/>
    </location>
</feature>
<evidence type="ECO:0000259" key="8">
    <source>
        <dbReference type="Pfam" id="PF00892"/>
    </source>
</evidence>
<evidence type="ECO:0000256" key="6">
    <source>
        <dbReference type="SAM" id="MobiDB-lite"/>
    </source>
</evidence>
<feature type="domain" description="EamA" evidence="8">
    <location>
        <begin position="171"/>
        <end position="320"/>
    </location>
</feature>
<feature type="region of interest" description="Disordered" evidence="6">
    <location>
        <begin position="328"/>
        <end position="356"/>
    </location>
</feature>
<dbReference type="InterPro" id="IPR050638">
    <property type="entry name" value="AA-Vitamin_Transporters"/>
</dbReference>
<evidence type="ECO:0000256" key="1">
    <source>
        <dbReference type="ARBA" id="ARBA00004141"/>
    </source>
</evidence>
<feature type="transmembrane region" description="Helical" evidence="7">
    <location>
        <begin position="108"/>
        <end position="129"/>
    </location>
</feature>
<sequence>MAALDTSRQARADQTHLFRTGLLFAVGSAFAFGSSGPFAKSLMEAGWTPTAAVTARLAGGAVAMAIFATIMHPGWLREARRHARTVALYGLVPIAGAQLFYFNAVSHLSVGVALLLEYTAPILVVGWLWATTRRRPTTTTLAGVAIAVAGIMLVLGIVGPAGLSGAQINLTGVGWGLAAAVCAACYFLMSDKAGAEGTGGRGPLHPITLAAGGLIVGAGTVAALGVTGVMPLTFTTHSTVIAGWTTSWIVPVVALALIPTAIAYTLGIVGVARLRPRFASLVGLSEVMFAVLAAWVLLGEAMTVTQAVGGAVVLAGLALARQGDRSELDETGTVTWPDAPAPQQLERLTLSDEDRS</sequence>
<proteinExistence type="inferred from homology"/>
<comment type="similarity">
    <text evidence="2">Belongs to the EamA transporter family.</text>
</comment>
<keyword evidence="5 7" id="KW-0472">Membrane</keyword>
<dbReference type="Pfam" id="PF00892">
    <property type="entry name" value="EamA"/>
    <property type="match status" value="2"/>
</dbReference>
<reference evidence="9" key="1">
    <citation type="submission" date="2023-07" db="EMBL/GenBank/DDBJ databases">
        <title>Degradation of tert-butanol by M. austroafricanum TBA100.</title>
        <authorList>
            <person name="Helbich S."/>
            <person name="Vainshtein Y."/>
        </authorList>
    </citation>
    <scope>NUCLEOTIDE SEQUENCE</scope>
    <source>
        <strain evidence="9">TBA100</strain>
    </source>
</reference>
<feature type="transmembrane region" description="Helical" evidence="7">
    <location>
        <begin position="304"/>
        <end position="320"/>
    </location>
</feature>